<accession>A0A852X675</accession>
<keyword evidence="1" id="KW-0812">Transmembrane</keyword>
<keyword evidence="1" id="KW-1133">Transmembrane helix</keyword>
<evidence type="ECO:0000313" key="2">
    <source>
        <dbReference type="EMBL" id="NYG21491.1"/>
    </source>
</evidence>
<dbReference type="RefSeq" id="WP_179551432.1">
    <property type="nucleotide sequence ID" value="NZ_JACCFI010000001.1"/>
</dbReference>
<reference evidence="2 3" key="1">
    <citation type="submission" date="2020-07" db="EMBL/GenBank/DDBJ databases">
        <title>Sequencing the genomes of 1000 actinobacteria strains.</title>
        <authorList>
            <person name="Klenk H.-P."/>
        </authorList>
    </citation>
    <scope>NUCLEOTIDE SEQUENCE [LARGE SCALE GENOMIC DNA]</scope>
    <source>
        <strain evidence="2 3">DSM 8598</strain>
    </source>
</reference>
<keyword evidence="3" id="KW-1185">Reference proteome</keyword>
<dbReference type="AlphaFoldDB" id="A0A852X675"/>
<feature type="transmembrane region" description="Helical" evidence="1">
    <location>
        <begin position="102"/>
        <end position="122"/>
    </location>
</feature>
<protein>
    <submittedName>
        <fullName evidence="2">Uncharacterized protein</fullName>
    </submittedName>
</protein>
<dbReference type="EMBL" id="JACCFI010000001">
    <property type="protein sequence ID" value="NYG21491.1"/>
    <property type="molecule type" value="Genomic_DNA"/>
</dbReference>
<organism evidence="2 3">
    <name type="scientific">Agromyces hippuratus</name>
    <dbReference type="NCBI Taxonomy" id="286438"/>
    <lineage>
        <taxon>Bacteria</taxon>
        <taxon>Bacillati</taxon>
        <taxon>Actinomycetota</taxon>
        <taxon>Actinomycetes</taxon>
        <taxon>Micrococcales</taxon>
        <taxon>Microbacteriaceae</taxon>
        <taxon>Agromyces</taxon>
    </lineage>
</organism>
<dbReference type="Proteomes" id="UP000549066">
    <property type="component" value="Unassembled WGS sequence"/>
</dbReference>
<sequence length="167" mass="17879">MPLAALVMVIFVFSIMLLVAVVAILWPAALARLNAAGLRTLPVAAPKSMREQAASNSTPGMMRFWGIGAIIILAVAVPRIVSSVLEDGIQEIGSETDSWLAWPIYAIGLAQIVFGSSLLIWSRRIFKRLRVKFDESGADLRRWMVVVVGSVGLGMGAVSLFVAASLA</sequence>
<proteinExistence type="predicted"/>
<evidence type="ECO:0000313" key="3">
    <source>
        <dbReference type="Proteomes" id="UP000549066"/>
    </source>
</evidence>
<name>A0A852X675_9MICO</name>
<feature type="transmembrane region" description="Helical" evidence="1">
    <location>
        <begin position="6"/>
        <end position="29"/>
    </location>
</feature>
<feature type="transmembrane region" description="Helical" evidence="1">
    <location>
        <begin position="64"/>
        <end position="82"/>
    </location>
</feature>
<gene>
    <name evidence="2" type="ORF">BJY17_002238</name>
</gene>
<evidence type="ECO:0000256" key="1">
    <source>
        <dbReference type="SAM" id="Phobius"/>
    </source>
</evidence>
<keyword evidence="1" id="KW-0472">Membrane</keyword>
<comment type="caution">
    <text evidence="2">The sequence shown here is derived from an EMBL/GenBank/DDBJ whole genome shotgun (WGS) entry which is preliminary data.</text>
</comment>
<feature type="transmembrane region" description="Helical" evidence="1">
    <location>
        <begin position="143"/>
        <end position="166"/>
    </location>
</feature>